<name>A0A4R0YY50_9GAMM</name>
<accession>A0A4R0YY50</accession>
<dbReference type="SUPFAM" id="SSF88659">
    <property type="entry name" value="Sigma3 and sigma4 domains of RNA polymerase sigma factors"/>
    <property type="match status" value="1"/>
</dbReference>
<reference evidence="2 3" key="1">
    <citation type="submission" date="2019-02" db="EMBL/GenBank/DDBJ databases">
        <title>Dyella amyloliquefaciens sp. nov., isolated from forest soil.</title>
        <authorList>
            <person name="Gao Z.-H."/>
            <person name="Qiu L.-H."/>
        </authorList>
    </citation>
    <scope>NUCLEOTIDE SEQUENCE [LARGE SCALE GENOMIC DNA]</scope>
    <source>
        <strain evidence="2 3">KACC 12747</strain>
    </source>
</reference>
<dbReference type="InterPro" id="IPR011517">
    <property type="entry name" value="RNA_pol_sigma70_ECF-like"/>
</dbReference>
<evidence type="ECO:0000313" key="2">
    <source>
        <dbReference type="EMBL" id="TCI11370.1"/>
    </source>
</evidence>
<keyword evidence="3" id="KW-1185">Reference proteome</keyword>
<dbReference type="InterPro" id="IPR053812">
    <property type="entry name" value="HTH_Sigma70_ECF-like"/>
</dbReference>
<dbReference type="EMBL" id="SJTG01000002">
    <property type="protein sequence ID" value="TCI11370.1"/>
    <property type="molecule type" value="Genomic_DNA"/>
</dbReference>
<comment type="caution">
    <text evidence="2">The sequence shown here is derived from an EMBL/GenBank/DDBJ whole genome shotgun (WGS) entry which is preliminary data.</text>
</comment>
<dbReference type="InterPro" id="IPR036388">
    <property type="entry name" value="WH-like_DNA-bd_sf"/>
</dbReference>
<proteinExistence type="predicted"/>
<dbReference type="Pfam" id="PF07638">
    <property type="entry name" value="Sigma70_ECF"/>
    <property type="match status" value="1"/>
</dbReference>
<dbReference type="NCBIfam" id="TIGR02999">
    <property type="entry name" value="Sig-70_X6"/>
    <property type="match status" value="1"/>
</dbReference>
<dbReference type="InterPro" id="IPR013324">
    <property type="entry name" value="RNA_pol_sigma_r3/r4-like"/>
</dbReference>
<protein>
    <submittedName>
        <fullName evidence="2">Sigma-70 family RNA polymerase sigma factor</fullName>
    </submittedName>
</protein>
<evidence type="ECO:0000259" key="1">
    <source>
        <dbReference type="Pfam" id="PF07638"/>
    </source>
</evidence>
<dbReference type="GO" id="GO:0003700">
    <property type="term" value="F:DNA-binding transcription factor activity"/>
    <property type="evidence" value="ECO:0007669"/>
    <property type="project" value="InterPro"/>
</dbReference>
<organism evidence="2 3">
    <name type="scientific">Dyella soli</name>
    <dbReference type="NCBI Taxonomy" id="522319"/>
    <lineage>
        <taxon>Bacteria</taxon>
        <taxon>Pseudomonadati</taxon>
        <taxon>Pseudomonadota</taxon>
        <taxon>Gammaproteobacteria</taxon>
        <taxon>Lysobacterales</taxon>
        <taxon>Rhodanobacteraceae</taxon>
        <taxon>Dyella</taxon>
    </lineage>
</organism>
<sequence length="172" mass="19241">MISVQSLADELVPLFYDELKRLAHHARQRSGSGATLQTTALVHEAYLKLRHARPWNDDAHFLRAASLAMRHALVNHAEANRAGKRGAGAKHVDLDAALDIAAESDERILAVHEALNRLEQEAPRLVRVVECRYFGGCSEPETARALGMSERTVRRDWTLARAWLYRELEGAA</sequence>
<dbReference type="InterPro" id="IPR014284">
    <property type="entry name" value="RNA_pol_sigma-70_dom"/>
</dbReference>
<dbReference type="Proteomes" id="UP000291822">
    <property type="component" value="Unassembled WGS sequence"/>
</dbReference>
<evidence type="ECO:0000313" key="3">
    <source>
        <dbReference type="Proteomes" id="UP000291822"/>
    </source>
</evidence>
<dbReference type="Gene3D" id="1.10.10.10">
    <property type="entry name" value="Winged helix-like DNA-binding domain superfamily/Winged helix DNA-binding domain"/>
    <property type="match status" value="1"/>
</dbReference>
<gene>
    <name evidence="2" type="ORF">EZM97_14415</name>
</gene>
<feature type="domain" description="RNA polymerase sigma-70 ECF-like HTH" evidence="1">
    <location>
        <begin position="8"/>
        <end position="169"/>
    </location>
</feature>
<dbReference type="NCBIfam" id="TIGR02937">
    <property type="entry name" value="sigma70-ECF"/>
    <property type="match status" value="1"/>
</dbReference>
<dbReference type="GO" id="GO:0006352">
    <property type="term" value="P:DNA-templated transcription initiation"/>
    <property type="evidence" value="ECO:0007669"/>
    <property type="project" value="InterPro"/>
</dbReference>
<dbReference type="AlphaFoldDB" id="A0A4R0YY50"/>